<dbReference type="Pfam" id="PF11903">
    <property type="entry name" value="ParD_like"/>
    <property type="match status" value="1"/>
</dbReference>
<evidence type="ECO:0000313" key="2">
    <source>
        <dbReference type="Proteomes" id="UP000678374"/>
    </source>
</evidence>
<dbReference type="EMBL" id="JAGQDE010000007">
    <property type="protein sequence ID" value="MBQ0959363.1"/>
    <property type="molecule type" value="Genomic_DNA"/>
</dbReference>
<dbReference type="Proteomes" id="UP000678374">
    <property type="component" value="Unassembled WGS sequence"/>
</dbReference>
<reference evidence="1" key="1">
    <citation type="submission" date="2021-04" db="EMBL/GenBank/DDBJ databases">
        <title>The genome sequence of Ideonella sp. 4Y11.</title>
        <authorList>
            <person name="Liu Y."/>
        </authorList>
    </citation>
    <scope>NUCLEOTIDE SEQUENCE</scope>
    <source>
        <strain evidence="1">4Y11</strain>
    </source>
</reference>
<dbReference type="AlphaFoldDB" id="A0A940YNV9"/>
<keyword evidence="2" id="KW-1185">Reference proteome</keyword>
<sequence>MATAAAPIRLDRELAAAAREAAQTMSRSVAEQVSHWARLGRELERSPGVSVAQVQAVLRGQASYDALQLQEQAVVRATWEEQLAAQLARLDLARDFAQEGHRYAELDADGQLRIVE</sequence>
<accession>A0A940YNV9</accession>
<gene>
    <name evidence="1" type="ORF">KAK06_10415</name>
</gene>
<dbReference type="RefSeq" id="WP_210801992.1">
    <property type="nucleotide sequence ID" value="NZ_JAGQDE010000007.1"/>
</dbReference>
<evidence type="ECO:0008006" key="3">
    <source>
        <dbReference type="Google" id="ProtNLM"/>
    </source>
</evidence>
<name>A0A940YNV9_9BURK</name>
<organism evidence="1 2">
    <name type="scientific">Ideonella aquatica</name>
    <dbReference type="NCBI Taxonomy" id="2824119"/>
    <lineage>
        <taxon>Bacteria</taxon>
        <taxon>Pseudomonadati</taxon>
        <taxon>Pseudomonadota</taxon>
        <taxon>Betaproteobacteria</taxon>
        <taxon>Burkholderiales</taxon>
        <taxon>Sphaerotilaceae</taxon>
        <taxon>Ideonella</taxon>
    </lineage>
</organism>
<proteinExistence type="predicted"/>
<evidence type="ECO:0000313" key="1">
    <source>
        <dbReference type="EMBL" id="MBQ0959363.1"/>
    </source>
</evidence>
<dbReference type="InterPro" id="IPR021831">
    <property type="entry name" value="ParD-like"/>
</dbReference>
<comment type="caution">
    <text evidence="1">The sequence shown here is derived from an EMBL/GenBank/DDBJ whole genome shotgun (WGS) entry which is preliminary data.</text>
</comment>
<protein>
    <recommendedName>
        <fullName evidence="3">ParD-like antitoxin of type II toxin-antitoxin system</fullName>
    </recommendedName>
</protein>